<dbReference type="AlphaFoldDB" id="A0AAW8Q0P2"/>
<dbReference type="Proteomes" id="UP001253193">
    <property type="component" value="Unassembled WGS sequence"/>
</dbReference>
<gene>
    <name evidence="1" type="ORF">QX249_12035</name>
</gene>
<proteinExistence type="predicted"/>
<accession>A0AAW8Q0P2</accession>
<comment type="caution">
    <text evidence="1">The sequence shown here is derived from an EMBL/GenBank/DDBJ whole genome shotgun (WGS) entry which is preliminary data.</text>
</comment>
<protein>
    <submittedName>
        <fullName evidence="1">Uncharacterized protein</fullName>
    </submittedName>
</protein>
<name>A0AAW8Q0P2_VIBPH</name>
<evidence type="ECO:0000313" key="2">
    <source>
        <dbReference type="Proteomes" id="UP001253193"/>
    </source>
</evidence>
<organism evidence="1 2">
    <name type="scientific">Vibrio parahaemolyticus</name>
    <dbReference type="NCBI Taxonomy" id="670"/>
    <lineage>
        <taxon>Bacteria</taxon>
        <taxon>Pseudomonadati</taxon>
        <taxon>Pseudomonadota</taxon>
        <taxon>Gammaproteobacteria</taxon>
        <taxon>Vibrionales</taxon>
        <taxon>Vibrionaceae</taxon>
        <taxon>Vibrio</taxon>
    </lineage>
</organism>
<sequence>MANSHEAMFGLAGFDISTLPPELTDFLWHVGVHTKQGVQINVGFVIQKDESKFAEVILKNYTPILLLHGSGYEFSNELMSQLSTLPSAQRSFYDGEVFFVIASIPDKLLSDKSLTKK</sequence>
<dbReference type="EMBL" id="JAUHGG010000003">
    <property type="protein sequence ID" value="MDS1821391.1"/>
    <property type="molecule type" value="Genomic_DNA"/>
</dbReference>
<evidence type="ECO:0000313" key="1">
    <source>
        <dbReference type="EMBL" id="MDS1821391.1"/>
    </source>
</evidence>
<dbReference type="RefSeq" id="WP_311020275.1">
    <property type="nucleotide sequence ID" value="NZ_JAUHGG010000003.1"/>
</dbReference>
<reference evidence="1" key="1">
    <citation type="submission" date="2023-06" db="EMBL/GenBank/DDBJ databases">
        <title>Genomic Diversity of Vibrio spp. and Metagenomic Analysis of Pathogens in Florida Gulf Coastal Waters Following Hurricane Ian.</title>
        <authorList>
            <person name="Brumfield K.D."/>
        </authorList>
    </citation>
    <scope>NUCLEOTIDE SEQUENCE</scope>
    <source>
        <strain evidence="1">WBS2B-138</strain>
    </source>
</reference>